<protein>
    <recommendedName>
        <fullName evidence="9">sn-glycerol-3-phosphate transport system permease protein UgpA</fullName>
    </recommendedName>
</protein>
<dbReference type="InterPro" id="IPR050809">
    <property type="entry name" value="UgpAE/MalFG_permease"/>
</dbReference>
<dbReference type="Proteomes" id="UP000008392">
    <property type="component" value="Chromosome"/>
</dbReference>
<dbReference type="GO" id="GO:0055085">
    <property type="term" value="P:transmembrane transport"/>
    <property type="evidence" value="ECO:0007669"/>
    <property type="project" value="InterPro"/>
</dbReference>
<reference evidence="12 13" key="2">
    <citation type="journal article" date="2006" name="J. Microbiol. Methods">
        <title>Genomic flank-sequencing of plasposon insertion sites for rapid identification of functional genes.</title>
        <authorList>
            <person name="Leveau J.H."/>
            <person name="Gerards S."/>
            <person name="Fritsche K."/>
            <person name="Zondag G."/>
            <person name="van Veen J.A."/>
        </authorList>
    </citation>
    <scope>NUCLEOTIDE SEQUENCE [LARGE SCALE GENOMIC DNA]</scope>
    <source>
        <strain evidence="12 13">Ter331</strain>
    </source>
</reference>
<keyword evidence="5" id="KW-0997">Cell inner membrane</keyword>
<organism evidence="12 13">
    <name type="scientific">Collimonas fungivorans (strain Ter331)</name>
    <dbReference type="NCBI Taxonomy" id="1005048"/>
    <lineage>
        <taxon>Bacteria</taxon>
        <taxon>Pseudomonadati</taxon>
        <taxon>Pseudomonadota</taxon>
        <taxon>Betaproteobacteria</taxon>
        <taxon>Burkholderiales</taxon>
        <taxon>Oxalobacteraceae</taxon>
        <taxon>Collimonas</taxon>
    </lineage>
</organism>
<feature type="transmembrane region" description="Helical" evidence="10">
    <location>
        <begin position="32"/>
        <end position="54"/>
    </location>
</feature>
<dbReference type="InterPro" id="IPR035906">
    <property type="entry name" value="MetI-like_sf"/>
</dbReference>
<reference evidence="12 13" key="1">
    <citation type="journal article" date="2004" name="Environ. Microbiol.">
        <title>Phylogeny-function analysis of (meta)genomic libraries: screening for expression of ribosomal RNA genes by large-insert library fluorescent in situ hybridization (LIL-FISH).</title>
        <authorList>
            <person name="Leveau J.H."/>
            <person name="Gerards S."/>
            <person name="de Boer W."/>
            <person name="van Veen J.A."/>
        </authorList>
    </citation>
    <scope>NUCLEOTIDE SEQUENCE [LARGE SCALE GENOMIC DNA]</scope>
    <source>
        <strain evidence="12 13">Ter331</strain>
    </source>
</reference>
<evidence type="ECO:0000256" key="7">
    <source>
        <dbReference type="ARBA" id="ARBA00022989"/>
    </source>
</evidence>
<dbReference type="PANTHER" id="PTHR43227">
    <property type="entry name" value="BLL4140 PROTEIN"/>
    <property type="match status" value="1"/>
</dbReference>
<evidence type="ECO:0000256" key="3">
    <source>
        <dbReference type="ARBA" id="ARBA00022448"/>
    </source>
</evidence>
<comment type="subcellular location">
    <subcellularLocation>
        <location evidence="1">Cell inner membrane</location>
        <topology evidence="1">Multi-pass membrane protein</topology>
    </subcellularLocation>
    <subcellularLocation>
        <location evidence="10">Cell membrane</location>
        <topology evidence="10">Multi-pass membrane protein</topology>
    </subcellularLocation>
</comment>
<evidence type="ECO:0000256" key="10">
    <source>
        <dbReference type="RuleBase" id="RU363032"/>
    </source>
</evidence>
<dbReference type="Gene3D" id="1.10.3720.10">
    <property type="entry name" value="MetI-like"/>
    <property type="match status" value="1"/>
</dbReference>
<dbReference type="PROSITE" id="PS50928">
    <property type="entry name" value="ABC_TM1"/>
    <property type="match status" value="1"/>
</dbReference>
<keyword evidence="6 10" id="KW-0812">Transmembrane</keyword>
<feature type="transmembrane region" description="Helical" evidence="10">
    <location>
        <begin position="222"/>
        <end position="248"/>
    </location>
</feature>
<proteinExistence type="inferred from homology"/>
<comment type="similarity">
    <text evidence="10">Belongs to the binding-protein-dependent transport system permease family.</text>
</comment>
<evidence type="ECO:0000256" key="5">
    <source>
        <dbReference type="ARBA" id="ARBA00022519"/>
    </source>
</evidence>
<dbReference type="EMBL" id="CP002745">
    <property type="protein sequence ID" value="AEK61036.1"/>
    <property type="molecule type" value="Genomic_DNA"/>
</dbReference>
<evidence type="ECO:0000256" key="8">
    <source>
        <dbReference type="ARBA" id="ARBA00023136"/>
    </source>
</evidence>
<dbReference type="CDD" id="cd06261">
    <property type="entry name" value="TM_PBP2"/>
    <property type="match status" value="1"/>
</dbReference>
<dbReference type="PANTHER" id="PTHR43227:SF9">
    <property type="entry name" value="SN-GLYCEROL-3-PHOSPHATE TRANSPORT SYSTEM PERMEASE PROTEIN UGPA"/>
    <property type="match status" value="1"/>
</dbReference>
<sequence>MVHAWARVPTLPQIIWSESLILEKRARFKSAWLPYALVAPQIIVTLLFFVWPAVQALYQSMLLQDAFGGYSEFVWFDNFRTLFADSNYLASFKTTAVFSILVAVLGLSLSLMLAAFADRVVKGSAIYKTFLIWPYAVSPVVVGVLWMFMLSPTLGIVSNWLHYIGIDWNHVLNGRHAMILIVIAAVWKQVSYNFLFFLAGLQAIPKSLIEAAAIDGAGPVKRFATIIFPLLSPTTFFLLVVNIVYAFFDTFAIIEATTQGGPGKDTEILVYKVFIDGFKGGDLGGAAAQSVVLMTIVIVLTVAQFKYVEKKVQYA</sequence>
<dbReference type="SUPFAM" id="SSF161098">
    <property type="entry name" value="MetI-like"/>
    <property type="match status" value="1"/>
</dbReference>
<comment type="subunit">
    <text evidence="2">The complex is composed of two ATP-binding proteins (UgpC), two transmembrane proteins (UgpA and UgpE) and a solute-binding protein (UgpB).</text>
</comment>
<dbReference type="AlphaFoldDB" id="G0AJA2"/>
<evidence type="ECO:0000313" key="13">
    <source>
        <dbReference type="Proteomes" id="UP000008392"/>
    </source>
</evidence>
<dbReference type="Pfam" id="PF00528">
    <property type="entry name" value="BPD_transp_1"/>
    <property type="match status" value="1"/>
</dbReference>
<dbReference type="KEGG" id="cfu:CFU_1204"/>
<gene>
    <name evidence="12" type="primary">ugpA2</name>
    <name evidence="12" type="ordered locus">CFU_1204</name>
</gene>
<reference evidence="12 13" key="4">
    <citation type="journal article" date="2010" name="Environ. Microbiol.">
        <title>The bacterial genus Collimonas: mycophagy, weathering and other adaptive solutions to life in oligotrophic soil environments.</title>
        <authorList>
            <person name="Leveau J.H."/>
            <person name="Uroz S."/>
            <person name="de Boer W."/>
        </authorList>
    </citation>
    <scope>NUCLEOTIDE SEQUENCE [LARGE SCALE GENOMIC DNA]</scope>
    <source>
        <strain evidence="12 13">Ter331</strain>
    </source>
</reference>
<dbReference type="STRING" id="1005048.CFU_1204"/>
<keyword evidence="13" id="KW-1185">Reference proteome</keyword>
<dbReference type="HOGENOM" id="CLU_016047_0_2_4"/>
<accession>G0AJA2</accession>
<feature type="transmembrane region" description="Helical" evidence="10">
    <location>
        <begin position="286"/>
        <end position="305"/>
    </location>
</feature>
<evidence type="ECO:0000256" key="1">
    <source>
        <dbReference type="ARBA" id="ARBA00004429"/>
    </source>
</evidence>
<keyword evidence="8 10" id="KW-0472">Membrane</keyword>
<feature type="transmembrane region" description="Helical" evidence="10">
    <location>
        <begin position="96"/>
        <end position="117"/>
    </location>
</feature>
<evidence type="ECO:0000256" key="6">
    <source>
        <dbReference type="ARBA" id="ARBA00022692"/>
    </source>
</evidence>
<reference evidence="12 13" key="5">
    <citation type="journal article" date="2011" name="ISME J.">
        <title>Dual transcriptional profiling of a bacterial/fungal confrontation: Collimonas fungivorans versus Aspergillus niger.</title>
        <authorList>
            <person name="Mela F."/>
            <person name="Fritsche K."/>
            <person name="de Boer W."/>
            <person name="van Veen J.A."/>
            <person name="de Graaff L.H."/>
            <person name="van den Berg M."/>
            <person name="Leveau J.H."/>
        </authorList>
    </citation>
    <scope>NUCLEOTIDE SEQUENCE [LARGE SCALE GENOMIC DNA]</scope>
    <source>
        <strain evidence="12 13">Ter331</strain>
    </source>
</reference>
<feature type="transmembrane region" description="Helical" evidence="10">
    <location>
        <begin position="129"/>
        <end position="157"/>
    </location>
</feature>
<evidence type="ECO:0000313" key="12">
    <source>
        <dbReference type="EMBL" id="AEK61036.1"/>
    </source>
</evidence>
<keyword evidence="7 10" id="KW-1133">Transmembrane helix</keyword>
<evidence type="ECO:0000256" key="9">
    <source>
        <dbReference type="ARBA" id="ARBA00040780"/>
    </source>
</evidence>
<keyword evidence="3 10" id="KW-0813">Transport</keyword>
<reference evidence="13" key="6">
    <citation type="submission" date="2011-05" db="EMBL/GenBank/DDBJ databases">
        <title>Complete sequence of Collimonas fungivorans Ter331.</title>
        <authorList>
            <person name="Leveau J.H."/>
        </authorList>
    </citation>
    <scope>NUCLEOTIDE SEQUENCE [LARGE SCALE GENOMIC DNA]</scope>
    <source>
        <strain evidence="13">Ter331</strain>
    </source>
</reference>
<keyword evidence="4" id="KW-1003">Cell membrane</keyword>
<feature type="domain" description="ABC transmembrane type-1" evidence="11">
    <location>
        <begin position="92"/>
        <end position="304"/>
    </location>
</feature>
<dbReference type="GO" id="GO:0005886">
    <property type="term" value="C:plasma membrane"/>
    <property type="evidence" value="ECO:0007669"/>
    <property type="project" value="UniProtKB-SubCell"/>
</dbReference>
<dbReference type="NCBIfam" id="NF007852">
    <property type="entry name" value="PRK10561.1"/>
    <property type="match status" value="1"/>
</dbReference>
<dbReference type="InterPro" id="IPR000515">
    <property type="entry name" value="MetI-like"/>
</dbReference>
<feature type="transmembrane region" description="Helical" evidence="10">
    <location>
        <begin position="177"/>
        <end position="201"/>
    </location>
</feature>
<name>G0AJA2_COLFT</name>
<dbReference type="eggNOG" id="COG1175">
    <property type="taxonomic scope" value="Bacteria"/>
</dbReference>
<evidence type="ECO:0000259" key="11">
    <source>
        <dbReference type="PROSITE" id="PS50928"/>
    </source>
</evidence>
<reference evidence="12 13" key="3">
    <citation type="journal article" date="2008" name="FEMS Microbiol. Ecol.">
        <title>Identification and characterization of genes underlying chitinolysis in Collimonas fungivorans Ter331.</title>
        <authorList>
            <person name="Fritsche K."/>
            <person name="de Boer W."/>
            <person name="Gerards S."/>
            <person name="van den Berg M."/>
            <person name="van Veen J.A."/>
            <person name="Leveau J.H."/>
        </authorList>
    </citation>
    <scope>NUCLEOTIDE SEQUENCE [LARGE SCALE GENOMIC DNA]</scope>
    <source>
        <strain evidence="12 13">Ter331</strain>
    </source>
</reference>
<evidence type="ECO:0000256" key="4">
    <source>
        <dbReference type="ARBA" id="ARBA00022475"/>
    </source>
</evidence>
<evidence type="ECO:0000256" key="2">
    <source>
        <dbReference type="ARBA" id="ARBA00011557"/>
    </source>
</evidence>